<feature type="domain" description="TACO1/YebC-like N-terminal" evidence="3">
    <location>
        <begin position="50"/>
        <end position="120"/>
    </location>
</feature>
<dbReference type="InterPro" id="IPR049083">
    <property type="entry name" value="TACO1_YebC_N"/>
</dbReference>
<dbReference type="HAMAP" id="MF_00693">
    <property type="entry name" value="Transcrip_reg_TACO1"/>
    <property type="match status" value="1"/>
</dbReference>
<dbReference type="InterPro" id="IPR017856">
    <property type="entry name" value="Integrase-like_N"/>
</dbReference>
<dbReference type="OrthoDB" id="2017544at2759"/>
<dbReference type="AlphaFoldDB" id="A0A3N4IMD0"/>
<dbReference type="PANTHER" id="PTHR12532:SF0">
    <property type="entry name" value="TRANSLATIONAL ACTIVATOR OF CYTOCHROME C OXIDASE 1"/>
    <property type="match status" value="1"/>
</dbReference>
<dbReference type="GO" id="GO:0005739">
    <property type="term" value="C:mitochondrion"/>
    <property type="evidence" value="ECO:0007669"/>
    <property type="project" value="TreeGrafter"/>
</dbReference>
<feature type="domain" description="TACO1/YebC-like second and third" evidence="2">
    <location>
        <begin position="129"/>
        <end position="294"/>
    </location>
</feature>
<accession>A0A3N4IMD0</accession>
<dbReference type="InterPro" id="IPR002876">
    <property type="entry name" value="Transcrip_reg_TACO1-like"/>
</dbReference>
<evidence type="ECO:0000313" key="5">
    <source>
        <dbReference type="Proteomes" id="UP000275078"/>
    </source>
</evidence>
<evidence type="ECO:0000256" key="1">
    <source>
        <dbReference type="ARBA" id="ARBA00008724"/>
    </source>
</evidence>
<dbReference type="Gene3D" id="3.30.70.980">
    <property type="match status" value="2"/>
</dbReference>
<dbReference type="Pfam" id="PF01709">
    <property type="entry name" value="Transcrip_reg"/>
    <property type="match status" value="1"/>
</dbReference>
<comment type="similarity">
    <text evidence="1">Belongs to the TACO1 family.</text>
</comment>
<protein>
    <submittedName>
        <fullName evidence="4">YebC-like protein</fullName>
    </submittedName>
</protein>
<evidence type="ECO:0000313" key="4">
    <source>
        <dbReference type="EMBL" id="RPA87285.1"/>
    </source>
</evidence>
<evidence type="ECO:0000259" key="3">
    <source>
        <dbReference type="Pfam" id="PF20772"/>
    </source>
</evidence>
<dbReference type="SUPFAM" id="SSF75625">
    <property type="entry name" value="YebC-like"/>
    <property type="match status" value="1"/>
</dbReference>
<dbReference type="InterPro" id="IPR026564">
    <property type="entry name" value="Transcrip_reg_TACO1-like_dom3"/>
</dbReference>
<name>A0A3N4IMD0_ASCIM</name>
<dbReference type="STRING" id="1160509.A0A3N4IMD0"/>
<reference evidence="4 5" key="1">
    <citation type="journal article" date="2018" name="Nat. Ecol. Evol.">
        <title>Pezizomycetes genomes reveal the molecular basis of ectomycorrhizal truffle lifestyle.</title>
        <authorList>
            <person name="Murat C."/>
            <person name="Payen T."/>
            <person name="Noel B."/>
            <person name="Kuo A."/>
            <person name="Morin E."/>
            <person name="Chen J."/>
            <person name="Kohler A."/>
            <person name="Krizsan K."/>
            <person name="Balestrini R."/>
            <person name="Da Silva C."/>
            <person name="Montanini B."/>
            <person name="Hainaut M."/>
            <person name="Levati E."/>
            <person name="Barry K.W."/>
            <person name="Belfiori B."/>
            <person name="Cichocki N."/>
            <person name="Clum A."/>
            <person name="Dockter R.B."/>
            <person name="Fauchery L."/>
            <person name="Guy J."/>
            <person name="Iotti M."/>
            <person name="Le Tacon F."/>
            <person name="Lindquist E.A."/>
            <person name="Lipzen A."/>
            <person name="Malagnac F."/>
            <person name="Mello A."/>
            <person name="Molinier V."/>
            <person name="Miyauchi S."/>
            <person name="Poulain J."/>
            <person name="Riccioni C."/>
            <person name="Rubini A."/>
            <person name="Sitrit Y."/>
            <person name="Splivallo R."/>
            <person name="Traeger S."/>
            <person name="Wang M."/>
            <person name="Zifcakova L."/>
            <person name="Wipf D."/>
            <person name="Zambonelli A."/>
            <person name="Paolocci F."/>
            <person name="Nowrousian M."/>
            <person name="Ottonello S."/>
            <person name="Baldrian P."/>
            <person name="Spatafora J.W."/>
            <person name="Henrissat B."/>
            <person name="Nagy L.G."/>
            <person name="Aury J.M."/>
            <person name="Wincker P."/>
            <person name="Grigoriev I.V."/>
            <person name="Bonfante P."/>
            <person name="Martin F.M."/>
        </authorList>
    </citation>
    <scope>NUCLEOTIDE SEQUENCE [LARGE SCALE GENOMIC DNA]</scope>
    <source>
        <strain evidence="4 5">RN42</strain>
    </source>
</reference>
<gene>
    <name evidence="4" type="ORF">BJ508DRAFT_410793</name>
</gene>
<dbReference type="EMBL" id="ML119647">
    <property type="protein sequence ID" value="RPA87285.1"/>
    <property type="molecule type" value="Genomic_DNA"/>
</dbReference>
<dbReference type="InterPro" id="IPR048300">
    <property type="entry name" value="TACO1_YebC-like_2nd/3rd_dom"/>
</dbReference>
<dbReference type="Pfam" id="PF20772">
    <property type="entry name" value="TACO1_YebC_N"/>
    <property type="match status" value="1"/>
</dbReference>
<dbReference type="PANTHER" id="PTHR12532">
    <property type="entry name" value="TRANSLATIONAL ACTIVATOR OF CYTOCHROME C OXIDASE 1"/>
    <property type="match status" value="1"/>
</dbReference>
<proteinExistence type="inferred from homology"/>
<sequence length="296" mass="32484">MNSSPVLRSLCSRIAGSSLTGSTSAIRPTSIASLGVANFHSATPLESGHNKWSKIRHSKGLKDVKRGRLFSELSKNIIRASKAAGSSYQDDQGLNQAIALAKKGKLPKDRIEKAIQRGQGVSMEGVALQSYVIEALGPGSVAIIIECMTDNTRRTLQDVWVAIKDRAKTSSVNYLFEKKGVVNLQAVEAQFDEVMDKALEIEGVEDLSFKGRDEEDEDSKDRIEVLTEPSSVSAVAKELKQKTLLNVLDFDIKWVPNADTLVDLPENSPHANELFELIDDLVEQDDVVDVYTNLKE</sequence>
<organism evidence="4 5">
    <name type="scientific">Ascobolus immersus RN42</name>
    <dbReference type="NCBI Taxonomy" id="1160509"/>
    <lineage>
        <taxon>Eukaryota</taxon>
        <taxon>Fungi</taxon>
        <taxon>Dikarya</taxon>
        <taxon>Ascomycota</taxon>
        <taxon>Pezizomycotina</taxon>
        <taxon>Pezizomycetes</taxon>
        <taxon>Pezizales</taxon>
        <taxon>Ascobolaceae</taxon>
        <taxon>Ascobolus</taxon>
    </lineage>
</organism>
<dbReference type="Proteomes" id="UP000275078">
    <property type="component" value="Unassembled WGS sequence"/>
</dbReference>
<keyword evidence="5" id="KW-1185">Reference proteome</keyword>
<evidence type="ECO:0000259" key="2">
    <source>
        <dbReference type="Pfam" id="PF01709"/>
    </source>
</evidence>
<dbReference type="InterPro" id="IPR029072">
    <property type="entry name" value="YebC-like"/>
</dbReference>
<dbReference type="Gene3D" id="1.10.10.200">
    <property type="match status" value="1"/>
</dbReference>